<name>A0A4C1T8Z1_EUMVA</name>
<dbReference type="Proteomes" id="UP000299102">
    <property type="component" value="Unassembled WGS sequence"/>
</dbReference>
<dbReference type="EMBL" id="BGZK01004728">
    <property type="protein sequence ID" value="GBP10604.1"/>
    <property type="molecule type" value="Genomic_DNA"/>
</dbReference>
<dbReference type="AlphaFoldDB" id="A0A4C1T8Z1"/>
<reference evidence="2 3" key="1">
    <citation type="journal article" date="2019" name="Commun. Biol.">
        <title>The bagworm genome reveals a unique fibroin gene that provides high tensile strength.</title>
        <authorList>
            <person name="Kono N."/>
            <person name="Nakamura H."/>
            <person name="Ohtoshi R."/>
            <person name="Tomita M."/>
            <person name="Numata K."/>
            <person name="Arakawa K."/>
        </authorList>
    </citation>
    <scope>NUCLEOTIDE SEQUENCE [LARGE SCALE GENOMIC DNA]</scope>
</reference>
<organism evidence="2 3">
    <name type="scientific">Eumeta variegata</name>
    <name type="common">Bagworm moth</name>
    <name type="synonym">Eumeta japonica</name>
    <dbReference type="NCBI Taxonomy" id="151549"/>
    <lineage>
        <taxon>Eukaryota</taxon>
        <taxon>Metazoa</taxon>
        <taxon>Ecdysozoa</taxon>
        <taxon>Arthropoda</taxon>
        <taxon>Hexapoda</taxon>
        <taxon>Insecta</taxon>
        <taxon>Pterygota</taxon>
        <taxon>Neoptera</taxon>
        <taxon>Endopterygota</taxon>
        <taxon>Lepidoptera</taxon>
        <taxon>Glossata</taxon>
        <taxon>Ditrysia</taxon>
        <taxon>Tineoidea</taxon>
        <taxon>Psychidae</taxon>
        <taxon>Oiketicinae</taxon>
        <taxon>Eumeta</taxon>
    </lineage>
</organism>
<feature type="region of interest" description="Disordered" evidence="1">
    <location>
        <begin position="1"/>
        <end position="20"/>
    </location>
</feature>
<protein>
    <submittedName>
        <fullName evidence="2">Uncharacterized protein</fullName>
    </submittedName>
</protein>
<evidence type="ECO:0000313" key="3">
    <source>
        <dbReference type="Proteomes" id="UP000299102"/>
    </source>
</evidence>
<dbReference type="OrthoDB" id="7856100at2759"/>
<proteinExistence type="predicted"/>
<gene>
    <name evidence="2" type="ORF">EVAR_91820_1</name>
</gene>
<sequence length="134" mass="16033">MTRHETRLPTLMKRTDGSTDPISCAKRRRMAAELLKANNRREEIMYDVDTDPTWKHISKKHTPAQKDNRRLEENDRHPLSLNCDYIRRAETLLLLEAQNVLKRKRHTYEKAKRSHEEAVYESLLWKLMKTAFFV</sequence>
<evidence type="ECO:0000313" key="2">
    <source>
        <dbReference type="EMBL" id="GBP10604.1"/>
    </source>
</evidence>
<feature type="compositionally biased region" description="Basic and acidic residues" evidence="1">
    <location>
        <begin position="1"/>
        <end position="17"/>
    </location>
</feature>
<evidence type="ECO:0000256" key="1">
    <source>
        <dbReference type="SAM" id="MobiDB-lite"/>
    </source>
</evidence>
<accession>A0A4C1T8Z1</accession>
<comment type="caution">
    <text evidence="2">The sequence shown here is derived from an EMBL/GenBank/DDBJ whole genome shotgun (WGS) entry which is preliminary data.</text>
</comment>
<keyword evidence="3" id="KW-1185">Reference proteome</keyword>